<evidence type="ECO:0000313" key="2">
    <source>
        <dbReference type="Proteomes" id="UP001202289"/>
    </source>
</evidence>
<dbReference type="EMBL" id="JAMBOP010000015">
    <property type="protein sequence ID" value="MCM3736768.1"/>
    <property type="molecule type" value="Genomic_DNA"/>
</dbReference>
<protein>
    <submittedName>
        <fullName evidence="1">Helix-turn-helix domain-containing protein</fullName>
    </submittedName>
</protein>
<name>A0ACC6A7T6_9BACI</name>
<gene>
    <name evidence="1" type="ORF">M3215_13300</name>
</gene>
<dbReference type="Proteomes" id="UP001202289">
    <property type="component" value="Unassembled WGS sequence"/>
</dbReference>
<sequence>MRIDGRIIRLLRLSEDLTQEQLAERLGISAVTTISNAETGYRKVSDSLKVKIIKTFNLTEEKIEELKRYEKVVYA</sequence>
<accession>A0ACC6A7T6</accession>
<reference evidence="1" key="1">
    <citation type="submission" date="2022-05" db="EMBL/GenBank/DDBJ databases">
        <title>Comparative Genomics of Spacecraft Associated Microbes.</title>
        <authorList>
            <person name="Tran M.T."/>
            <person name="Wright A."/>
            <person name="Seuylemezian A."/>
            <person name="Eisen J."/>
            <person name="Coil D."/>
        </authorList>
    </citation>
    <scope>NUCLEOTIDE SEQUENCE</scope>
    <source>
        <strain evidence="1">FAIRING 10M-2.2</strain>
    </source>
</reference>
<organism evidence="1 2">
    <name type="scientific">Bacillus cytotoxicus</name>
    <dbReference type="NCBI Taxonomy" id="580165"/>
    <lineage>
        <taxon>Bacteria</taxon>
        <taxon>Bacillati</taxon>
        <taxon>Bacillota</taxon>
        <taxon>Bacilli</taxon>
        <taxon>Bacillales</taxon>
        <taxon>Bacillaceae</taxon>
        <taxon>Bacillus</taxon>
        <taxon>Bacillus cereus group</taxon>
    </lineage>
</organism>
<keyword evidence="2" id="KW-1185">Reference proteome</keyword>
<proteinExistence type="predicted"/>
<evidence type="ECO:0000313" key="1">
    <source>
        <dbReference type="EMBL" id="MCM3736768.1"/>
    </source>
</evidence>
<comment type="caution">
    <text evidence="1">The sequence shown here is derived from an EMBL/GenBank/DDBJ whole genome shotgun (WGS) entry which is preliminary data.</text>
</comment>